<evidence type="ECO:0000313" key="2">
    <source>
        <dbReference type="Proteomes" id="UP000275727"/>
    </source>
</evidence>
<accession>A0AAD1D803</accession>
<evidence type="ECO:0000313" key="1">
    <source>
        <dbReference type="EMBL" id="BBE35526.1"/>
    </source>
</evidence>
<sequence>MGRPTHYSTELATRCQRLIDRLIDQVEHDAILSQEFRGPLRTTFLLAMSTPMIVLPMERLYKPVINKAGVADDTPIDPMVKSRVQAVFDGRAFRDTPLFEDDQWAYIAETQSFPVADPWPSPVFDELDRPGSKEAASAAPMVDIVGCLRNALAHGGVAYLDDRGRQSDDATAMLGFASRPDGKRSALRLLRVSTDAYQRFLALWSGWLADAGVETVLTHDGPGWFQSEEVE</sequence>
<organism evidence="1 2">
    <name type="scientific">Sphingosinicella microcystinivorans</name>
    <dbReference type="NCBI Taxonomy" id="335406"/>
    <lineage>
        <taxon>Bacteria</taxon>
        <taxon>Pseudomonadati</taxon>
        <taxon>Pseudomonadota</taxon>
        <taxon>Alphaproteobacteria</taxon>
        <taxon>Sphingomonadales</taxon>
        <taxon>Sphingosinicellaceae</taxon>
        <taxon>Sphingosinicella</taxon>
    </lineage>
</organism>
<dbReference type="KEGG" id="smic:SmB9_31840"/>
<dbReference type="Proteomes" id="UP000275727">
    <property type="component" value="Chromosome"/>
</dbReference>
<name>A0AAD1D803_SPHMI</name>
<reference evidence="1 2" key="1">
    <citation type="submission" date="2018-06" db="EMBL/GenBank/DDBJ databases">
        <title>Complete Genome Sequence of the Microcystin-Degrading Bacterium Sphingosinicella microcystinivorans Strain B-9.</title>
        <authorList>
            <person name="Jin H."/>
            <person name="Nishizawa T."/>
            <person name="Guo Y."/>
            <person name="Nishizawa A."/>
            <person name="Park H."/>
            <person name="Kato H."/>
            <person name="Tsuji K."/>
            <person name="Harada K."/>
        </authorList>
    </citation>
    <scope>NUCLEOTIDE SEQUENCE [LARGE SCALE GENOMIC DNA]</scope>
    <source>
        <strain evidence="1 2">B9</strain>
    </source>
</reference>
<gene>
    <name evidence="1" type="ORF">SmB9_31840</name>
</gene>
<protein>
    <submittedName>
        <fullName evidence="1">Uncharacterized protein</fullName>
    </submittedName>
</protein>
<dbReference type="EMBL" id="AP018711">
    <property type="protein sequence ID" value="BBE35526.1"/>
    <property type="molecule type" value="Genomic_DNA"/>
</dbReference>
<dbReference type="AlphaFoldDB" id="A0AAD1D803"/>
<proteinExistence type="predicted"/>
<dbReference type="RefSeq" id="WP_126494949.1">
    <property type="nucleotide sequence ID" value="NZ_AP018711.1"/>
</dbReference>